<comment type="cofactor">
    <cofactor evidence="12">
        <name>a divalent metal cation</name>
        <dbReference type="ChEBI" id="CHEBI:60240"/>
    </cofactor>
    <text evidence="12">Binds 1 divalent metal cation per subunit.</text>
</comment>
<comment type="catalytic activity">
    <reaction evidence="7">
        <text>N-acetyl-D-glucosamine 6-phosphate + H2O = D-glucosamine 6-phosphate + acetate</text>
        <dbReference type="Rhea" id="RHEA:22936"/>
        <dbReference type="ChEBI" id="CHEBI:15377"/>
        <dbReference type="ChEBI" id="CHEBI:30089"/>
        <dbReference type="ChEBI" id="CHEBI:57513"/>
        <dbReference type="ChEBI" id="CHEBI:58725"/>
        <dbReference type="EC" id="3.5.1.25"/>
    </reaction>
</comment>
<dbReference type="InterPro" id="IPR011059">
    <property type="entry name" value="Metal-dep_hydrolase_composite"/>
</dbReference>
<dbReference type="CDD" id="cd00854">
    <property type="entry name" value="NagA"/>
    <property type="match status" value="1"/>
</dbReference>
<evidence type="ECO:0000256" key="4">
    <source>
        <dbReference type="ARBA" id="ARBA00022723"/>
    </source>
</evidence>
<feature type="binding site" evidence="11">
    <location>
        <begin position="301"/>
        <end position="303"/>
    </location>
    <ligand>
        <name>substrate</name>
    </ligand>
</feature>
<evidence type="ECO:0000256" key="12">
    <source>
        <dbReference type="PIRSR" id="PIRSR038994-3"/>
    </source>
</evidence>
<evidence type="ECO:0000313" key="14">
    <source>
        <dbReference type="EMBL" id="KMO72503.1"/>
    </source>
</evidence>
<dbReference type="PANTHER" id="PTHR11113">
    <property type="entry name" value="N-ACETYLGLUCOSAMINE-6-PHOSPHATE DEACETYLASE"/>
    <property type="match status" value="1"/>
</dbReference>
<comment type="pathway">
    <text evidence="8">Amino-sugar metabolism; N-acetylneuraminate degradation; D-fructose 6-phosphate from N-acetylneuraminate: step 4/5.</text>
</comment>
<proteinExistence type="inferred from homology"/>
<keyword evidence="4 12" id="KW-0479">Metal-binding</keyword>
<evidence type="ECO:0000256" key="8">
    <source>
        <dbReference type="ARBA" id="ARBA00060590"/>
    </source>
</evidence>
<evidence type="ECO:0000256" key="7">
    <source>
        <dbReference type="ARBA" id="ARBA00047647"/>
    </source>
</evidence>
<evidence type="ECO:0000256" key="9">
    <source>
        <dbReference type="PIRNR" id="PIRNR038994"/>
    </source>
</evidence>
<reference evidence="14 15" key="1">
    <citation type="journal article" date="2015" name="Genome Biol. Evol.">
        <title>Characterization of Three Mycobacterium spp. with Potential Use in Bioremediation by Genome Sequencing and Comparative Genomics.</title>
        <authorList>
            <person name="Das S."/>
            <person name="Pettersson B.M."/>
            <person name="Behra P.R."/>
            <person name="Ramesh M."/>
            <person name="Dasgupta S."/>
            <person name="Bhattacharya A."/>
            <person name="Kirsebom L.A."/>
        </authorList>
    </citation>
    <scope>NUCLEOTIDE SEQUENCE [LARGE SCALE GENOMIC DNA]</scope>
    <source>
        <strain evidence="14 15">DSM 44075</strain>
    </source>
</reference>
<dbReference type="Gene3D" id="2.30.40.10">
    <property type="entry name" value="Urease, subunit C, domain 1"/>
    <property type="match status" value="1"/>
</dbReference>
<feature type="binding site" evidence="12">
    <location>
        <position position="209"/>
    </location>
    <ligand>
        <name>Zn(2+)</name>
        <dbReference type="ChEBI" id="CHEBI:29105"/>
    </ligand>
</feature>
<comment type="caution">
    <text evidence="14">The sequence shown here is derived from an EMBL/GenBank/DDBJ whole genome shotgun (WGS) entry which is preliminary data.</text>
</comment>
<dbReference type="InterPro" id="IPR032466">
    <property type="entry name" value="Metal_Hydrolase"/>
</dbReference>
<dbReference type="RefSeq" id="WP_048424433.1">
    <property type="nucleotide sequence ID" value="NZ_JYNU01000030.1"/>
</dbReference>
<feature type="binding site" evidence="12">
    <location>
        <position position="122"/>
    </location>
    <ligand>
        <name>Zn(2+)</name>
        <dbReference type="ChEBI" id="CHEBI:29105"/>
    </ligand>
</feature>
<dbReference type="PATRIC" id="fig|1807.14.peg.4044"/>
<evidence type="ECO:0000259" key="13">
    <source>
        <dbReference type="Pfam" id="PF01979"/>
    </source>
</evidence>
<name>A0A0J6VSP4_9MYCO</name>
<dbReference type="PIRSF" id="PIRSF038994">
    <property type="entry name" value="NagA"/>
    <property type="match status" value="1"/>
</dbReference>
<feature type="active site" description="Proton donor/acceptor" evidence="10">
    <location>
        <position position="267"/>
    </location>
</feature>
<keyword evidence="6 9" id="KW-0119">Carbohydrate metabolism</keyword>
<organism evidence="14 15">
    <name type="scientific">Mycolicibacterium obuense</name>
    <dbReference type="NCBI Taxonomy" id="1807"/>
    <lineage>
        <taxon>Bacteria</taxon>
        <taxon>Bacillati</taxon>
        <taxon>Actinomycetota</taxon>
        <taxon>Actinomycetes</taxon>
        <taxon>Mycobacteriales</taxon>
        <taxon>Mycobacteriaceae</taxon>
        <taxon>Mycolicibacterium</taxon>
    </lineage>
</organism>
<keyword evidence="5 9" id="KW-0378">Hydrolase</keyword>
<dbReference type="GO" id="GO:0008448">
    <property type="term" value="F:N-acetylglucosamine-6-phosphate deacetylase activity"/>
    <property type="evidence" value="ECO:0007669"/>
    <property type="project" value="UniProtKB-EC"/>
</dbReference>
<dbReference type="InterPro" id="IPR006680">
    <property type="entry name" value="Amidohydro-rel"/>
</dbReference>
<evidence type="ECO:0000256" key="1">
    <source>
        <dbReference type="ARBA" id="ARBA00010716"/>
    </source>
</evidence>
<dbReference type="SUPFAM" id="SSF51556">
    <property type="entry name" value="Metallo-dependent hydrolases"/>
    <property type="match status" value="1"/>
</dbReference>
<evidence type="ECO:0000256" key="11">
    <source>
        <dbReference type="PIRSR" id="PIRSR038994-2"/>
    </source>
</evidence>
<accession>A0A0J6VSP4</accession>
<dbReference type="EC" id="3.5.1.25" evidence="2"/>
<dbReference type="NCBIfam" id="TIGR00221">
    <property type="entry name" value="nagA"/>
    <property type="match status" value="1"/>
</dbReference>
<gene>
    <name evidence="14" type="primary">nagA</name>
    <name evidence="14" type="ORF">MOBUDSM44075_04018</name>
</gene>
<feature type="domain" description="Amidohydrolase-related" evidence="13">
    <location>
        <begin position="48"/>
        <end position="374"/>
    </location>
</feature>
<dbReference type="AlphaFoldDB" id="A0A0J6VSP4"/>
<dbReference type="EMBL" id="JYNU01000030">
    <property type="protein sequence ID" value="KMO72503.1"/>
    <property type="molecule type" value="Genomic_DNA"/>
</dbReference>
<protein>
    <recommendedName>
        <fullName evidence="3">N-acetylglucosamine-6-phosphate deacetylase</fullName>
        <ecNumber evidence="2">3.5.1.25</ecNumber>
    </recommendedName>
</protein>
<dbReference type="GO" id="GO:0006046">
    <property type="term" value="P:N-acetylglucosamine catabolic process"/>
    <property type="evidence" value="ECO:0007669"/>
    <property type="project" value="TreeGrafter"/>
</dbReference>
<evidence type="ECO:0000313" key="15">
    <source>
        <dbReference type="Proteomes" id="UP000036313"/>
    </source>
</evidence>
<dbReference type="PANTHER" id="PTHR11113:SF14">
    <property type="entry name" value="N-ACETYLGLUCOSAMINE-6-PHOSPHATE DEACETYLASE"/>
    <property type="match status" value="1"/>
</dbReference>
<feature type="binding site" evidence="12">
    <location>
        <position position="188"/>
    </location>
    <ligand>
        <name>Zn(2+)</name>
        <dbReference type="ChEBI" id="CHEBI:29105"/>
    </ligand>
</feature>
<dbReference type="GO" id="GO:0046872">
    <property type="term" value="F:metal ion binding"/>
    <property type="evidence" value="ECO:0007669"/>
    <property type="project" value="UniProtKB-KW"/>
</dbReference>
<feature type="binding site" evidence="11">
    <location>
        <begin position="212"/>
        <end position="213"/>
    </location>
    <ligand>
        <name>substrate</name>
    </ligand>
</feature>
<evidence type="ECO:0000256" key="3">
    <source>
        <dbReference type="ARBA" id="ARBA00018029"/>
    </source>
</evidence>
<evidence type="ECO:0000256" key="10">
    <source>
        <dbReference type="PIRSR" id="PIRSR038994-1"/>
    </source>
</evidence>
<evidence type="ECO:0000256" key="6">
    <source>
        <dbReference type="ARBA" id="ARBA00023277"/>
    </source>
</evidence>
<sequence length="391" mass="40087">MLLRADIVLTGRKSLRPGWIEVVGDSIGALGEGDAPAPVDRDLGAVSVVPGFVDTHLHGGGGANFTAADSEQTATAVATHRRGGTTTLIASLVTAAPDDLLRQVTALARDVRSGLIAGIHLEGPWLSPQRCGAHQPALMRDPEPAEVDAVLEAGDGTIRMVTLAPERAGAIAAIERLTAAGVVTAVGHTEATYAQTRAAIDAGATVATHLFNAMRPLDRREPGPVAALLEDERVTVELITDGVHLAPAIYRLVSQTVGPERISLITDAMAATGMADGRYDLGPLAVDVVGGVARVAGSDTIAGSTATMDQVLRCAVLHSNVPRDEALQVAVTQTSVNPAAALGLPSPELAAGSAADLVVLDAQLSVSAVMRKGAWLTAEPSPRPSVPGRQP</sequence>
<evidence type="ECO:0000256" key="2">
    <source>
        <dbReference type="ARBA" id="ARBA00011899"/>
    </source>
</evidence>
<feature type="binding site" evidence="11">
    <location>
        <position position="220"/>
    </location>
    <ligand>
        <name>substrate</name>
    </ligand>
</feature>
<dbReference type="SUPFAM" id="SSF51338">
    <property type="entry name" value="Composite domain of metallo-dependent hydrolases"/>
    <property type="match status" value="1"/>
</dbReference>
<dbReference type="InterPro" id="IPR003764">
    <property type="entry name" value="GlcNAc_6-P_deAcase"/>
</dbReference>
<feature type="binding site" evidence="11">
    <location>
        <position position="133"/>
    </location>
    <ligand>
        <name>substrate</name>
    </ligand>
</feature>
<dbReference type="Pfam" id="PF01979">
    <property type="entry name" value="Amidohydro_1"/>
    <property type="match status" value="1"/>
</dbReference>
<comment type="similarity">
    <text evidence="1 9">Belongs to the metallo-dependent hydrolases superfamily. NagA family.</text>
</comment>
<feature type="binding site" evidence="11">
    <location>
        <position position="244"/>
    </location>
    <ligand>
        <name>substrate</name>
    </ligand>
</feature>
<dbReference type="Proteomes" id="UP000036313">
    <property type="component" value="Unassembled WGS sequence"/>
</dbReference>
<dbReference type="Gene3D" id="3.20.20.140">
    <property type="entry name" value="Metal-dependent hydrolases"/>
    <property type="match status" value="1"/>
</dbReference>
<evidence type="ECO:0000256" key="5">
    <source>
        <dbReference type="ARBA" id="ARBA00022801"/>
    </source>
</evidence>
<dbReference type="FunFam" id="3.20.20.140:FF:000004">
    <property type="entry name" value="N-acetylglucosamine-6-phosphate deacetylase"/>
    <property type="match status" value="1"/>
</dbReference>